<evidence type="ECO:0000313" key="2">
    <source>
        <dbReference type="Proteomes" id="UP000467841"/>
    </source>
</evidence>
<accession>A0A6D2I8U7</accession>
<reference evidence="1" key="1">
    <citation type="submission" date="2020-01" db="EMBL/GenBank/DDBJ databases">
        <authorList>
            <person name="Mishra B."/>
        </authorList>
    </citation>
    <scope>NUCLEOTIDE SEQUENCE [LARGE SCALE GENOMIC DNA]</scope>
</reference>
<gene>
    <name evidence="1" type="ORF">MERR_LOCUS8965</name>
</gene>
<dbReference type="EMBL" id="CACVBM020000643">
    <property type="protein sequence ID" value="CAA7021730.1"/>
    <property type="molecule type" value="Genomic_DNA"/>
</dbReference>
<proteinExistence type="predicted"/>
<dbReference type="AlphaFoldDB" id="A0A6D2I8U7"/>
<sequence length="151" mass="15626">MVYTRVGVWIPQCPPKNWEARSWSGDGRRPSGALHSTGFGSLDRACGSSPLLLHLQSGVASLALVELCSLEAVVGSPGSERSPGTGLIVLESRVLKQGLLQVNSTLSSIELSFLCLDSIESGGRAGASGLGTLPPSLRVVSPSLGSKEEAL</sequence>
<dbReference type="Proteomes" id="UP000467841">
    <property type="component" value="Unassembled WGS sequence"/>
</dbReference>
<protein>
    <submittedName>
        <fullName evidence="1">Uncharacterized protein</fullName>
    </submittedName>
</protein>
<organism evidence="1 2">
    <name type="scientific">Microthlaspi erraticum</name>
    <dbReference type="NCBI Taxonomy" id="1685480"/>
    <lineage>
        <taxon>Eukaryota</taxon>
        <taxon>Viridiplantae</taxon>
        <taxon>Streptophyta</taxon>
        <taxon>Embryophyta</taxon>
        <taxon>Tracheophyta</taxon>
        <taxon>Spermatophyta</taxon>
        <taxon>Magnoliopsida</taxon>
        <taxon>eudicotyledons</taxon>
        <taxon>Gunneridae</taxon>
        <taxon>Pentapetalae</taxon>
        <taxon>rosids</taxon>
        <taxon>malvids</taxon>
        <taxon>Brassicales</taxon>
        <taxon>Brassicaceae</taxon>
        <taxon>Coluteocarpeae</taxon>
        <taxon>Microthlaspi</taxon>
    </lineage>
</organism>
<name>A0A6D2I8U7_9BRAS</name>
<evidence type="ECO:0000313" key="1">
    <source>
        <dbReference type="EMBL" id="CAA7021730.1"/>
    </source>
</evidence>
<keyword evidence="2" id="KW-1185">Reference proteome</keyword>
<comment type="caution">
    <text evidence="1">The sequence shown here is derived from an EMBL/GenBank/DDBJ whole genome shotgun (WGS) entry which is preliminary data.</text>
</comment>